<dbReference type="GO" id="GO:0016740">
    <property type="term" value="F:transferase activity"/>
    <property type="evidence" value="ECO:0007669"/>
    <property type="project" value="UniProtKB-KW"/>
</dbReference>
<keyword evidence="3" id="KW-1185">Reference proteome</keyword>
<proteinExistence type="predicted"/>
<organism evidence="2 3">
    <name type="scientific">Conexibacter arvalis</name>
    <dbReference type="NCBI Taxonomy" id="912552"/>
    <lineage>
        <taxon>Bacteria</taxon>
        <taxon>Bacillati</taxon>
        <taxon>Actinomycetota</taxon>
        <taxon>Thermoleophilia</taxon>
        <taxon>Solirubrobacterales</taxon>
        <taxon>Conexibacteraceae</taxon>
        <taxon>Conexibacter</taxon>
    </lineage>
</organism>
<sequence length="99" mass="11762">MTTPTIEQQQQEIERLRARVAQLERELVDQAERSARVVAEAQEQLYWLERWHVDLNALMRKPGAEEFRAAVRAVRAVMRRLRRFGWRLKGYKRKLTGAS</sequence>
<name>A0A840IC55_9ACTN</name>
<dbReference type="EMBL" id="JACHNU010000001">
    <property type="protein sequence ID" value="MBB4661520.1"/>
    <property type="molecule type" value="Genomic_DNA"/>
</dbReference>
<evidence type="ECO:0000313" key="3">
    <source>
        <dbReference type="Proteomes" id="UP000585272"/>
    </source>
</evidence>
<keyword evidence="2" id="KW-0808">Transferase</keyword>
<dbReference type="AlphaFoldDB" id="A0A840IC55"/>
<protein>
    <submittedName>
        <fullName evidence="2">Cob(I)alamin adenosyltransferase</fullName>
    </submittedName>
</protein>
<keyword evidence="1" id="KW-0175">Coiled coil</keyword>
<reference evidence="2 3" key="1">
    <citation type="submission" date="2020-08" db="EMBL/GenBank/DDBJ databases">
        <title>Genomic Encyclopedia of Archaeal and Bacterial Type Strains, Phase II (KMG-II): from individual species to whole genera.</title>
        <authorList>
            <person name="Goeker M."/>
        </authorList>
    </citation>
    <scope>NUCLEOTIDE SEQUENCE [LARGE SCALE GENOMIC DNA]</scope>
    <source>
        <strain evidence="2 3">DSM 23288</strain>
    </source>
</reference>
<gene>
    <name evidence="2" type="ORF">BDZ31_001093</name>
</gene>
<comment type="caution">
    <text evidence="2">The sequence shown here is derived from an EMBL/GenBank/DDBJ whole genome shotgun (WGS) entry which is preliminary data.</text>
</comment>
<accession>A0A840IC55</accession>
<feature type="coiled-coil region" evidence="1">
    <location>
        <begin position="6"/>
        <end position="40"/>
    </location>
</feature>
<dbReference type="RefSeq" id="WP_183339745.1">
    <property type="nucleotide sequence ID" value="NZ_JACHNU010000001.1"/>
</dbReference>
<dbReference type="Proteomes" id="UP000585272">
    <property type="component" value="Unassembled WGS sequence"/>
</dbReference>
<evidence type="ECO:0000256" key="1">
    <source>
        <dbReference type="SAM" id="Coils"/>
    </source>
</evidence>
<evidence type="ECO:0000313" key="2">
    <source>
        <dbReference type="EMBL" id="MBB4661520.1"/>
    </source>
</evidence>